<proteinExistence type="predicted"/>
<protein>
    <submittedName>
        <fullName evidence="1">Uncharacterized protein</fullName>
    </submittedName>
</protein>
<sequence>MISGRLQSDEHGVGVNLDVGFHRESFPEQIKKISIHRGGGGLANFVVLANSKLTGFTAVSYFFTLTRDEPFFSPALRSSSSGLPGTPAPD</sequence>
<dbReference type="Proteomes" id="UP000199211">
    <property type="component" value="Unassembled WGS sequence"/>
</dbReference>
<comment type="caution">
    <text evidence="1">The sequence shown here is derived from an EMBL/GenBank/DDBJ whole genome shotgun (WGS) entry which is preliminary data.</text>
</comment>
<evidence type="ECO:0000313" key="2">
    <source>
        <dbReference type="Proteomes" id="UP000199211"/>
    </source>
</evidence>
<dbReference type="EMBL" id="FOTV01000035">
    <property type="protein sequence ID" value="SFM13947.1"/>
    <property type="molecule type" value="Genomic_DNA"/>
</dbReference>
<evidence type="ECO:0000313" key="1">
    <source>
        <dbReference type="EMBL" id="SFM13947.1"/>
    </source>
</evidence>
<keyword evidence="2" id="KW-1185">Reference proteome</keyword>
<gene>
    <name evidence="1" type="ORF">SAMN04487868_13519</name>
</gene>
<reference evidence="1 2" key="1">
    <citation type="submission" date="2016-10" db="EMBL/GenBank/DDBJ databases">
        <authorList>
            <person name="Varghese N."/>
            <person name="Submissions S."/>
        </authorList>
    </citation>
    <scope>NUCLEOTIDE SEQUENCE [LARGE SCALE GENOMIC DNA]</scope>
    <source>
        <strain evidence="1 2">DSM 26291</strain>
    </source>
</reference>
<accession>A0ABY1FUP3</accession>
<name>A0ABY1FUP3_9GAMM</name>
<organism evidence="1 2">
    <name type="scientific">Marinobacter salarius</name>
    <dbReference type="NCBI Taxonomy" id="1420917"/>
    <lineage>
        <taxon>Bacteria</taxon>
        <taxon>Pseudomonadati</taxon>
        <taxon>Pseudomonadota</taxon>
        <taxon>Gammaproteobacteria</taxon>
        <taxon>Pseudomonadales</taxon>
        <taxon>Marinobacteraceae</taxon>
        <taxon>Marinobacter</taxon>
    </lineage>
</organism>